<dbReference type="OrthoDB" id="3513679at2759"/>
<dbReference type="Proteomes" id="UP000237481">
    <property type="component" value="Unassembled WGS sequence"/>
</dbReference>
<evidence type="ECO:0000313" key="1">
    <source>
        <dbReference type="EMBL" id="POR37234.1"/>
    </source>
</evidence>
<name>A0A2S4L466_9HYPO</name>
<keyword evidence="2" id="KW-1185">Reference proteome</keyword>
<reference evidence="1 2" key="1">
    <citation type="submission" date="2018-01" db="EMBL/GenBank/DDBJ databases">
        <title>Harnessing the power of phylogenomics to disentangle the directionality and signatures of interkingdom host jumping in the parasitic fungal genus Tolypocladium.</title>
        <authorList>
            <person name="Quandt C.A."/>
            <person name="Patterson W."/>
            <person name="Spatafora J.W."/>
        </authorList>
    </citation>
    <scope>NUCLEOTIDE SEQUENCE [LARGE SCALE GENOMIC DNA]</scope>
    <source>
        <strain evidence="1 2">NRBC 100945</strain>
    </source>
</reference>
<dbReference type="AlphaFoldDB" id="A0A2S4L466"/>
<gene>
    <name evidence="1" type="ORF">TPAR_02561</name>
</gene>
<dbReference type="EMBL" id="PKSG01000268">
    <property type="protein sequence ID" value="POR37234.1"/>
    <property type="molecule type" value="Genomic_DNA"/>
</dbReference>
<sequence length="273" mass="31232">MKISDFLDGARGPRFLLLGQVLHNYVHRRWFRPYRSEIEHHRFIYKFITPEHLPYEGESPSQSTVDSLVSLNGVISAEVEARRRAYDEQLSLADKVAAWELNRPLFRALLIVVYCQNYRGENSKTVGRLPVFLVRTGVEDGLGAPVTFEPIANKIDGYAGETTRSVRTTLETAIDFVIDLEAREAAVFRLQPDPIAAWKHTCNDYGMKYWKWVRGDEPLVGPSSKFVDTEKYPVWGGMVRTKNLSSWLGTSNGSSVWTPSWLPIHFRHRMALC</sequence>
<organism evidence="1 2">
    <name type="scientific">Tolypocladium paradoxum</name>
    <dbReference type="NCBI Taxonomy" id="94208"/>
    <lineage>
        <taxon>Eukaryota</taxon>
        <taxon>Fungi</taxon>
        <taxon>Dikarya</taxon>
        <taxon>Ascomycota</taxon>
        <taxon>Pezizomycotina</taxon>
        <taxon>Sordariomycetes</taxon>
        <taxon>Hypocreomycetidae</taxon>
        <taxon>Hypocreales</taxon>
        <taxon>Ophiocordycipitaceae</taxon>
        <taxon>Tolypocladium</taxon>
    </lineage>
</organism>
<comment type="caution">
    <text evidence="1">The sequence shown here is derived from an EMBL/GenBank/DDBJ whole genome shotgun (WGS) entry which is preliminary data.</text>
</comment>
<proteinExistence type="predicted"/>
<accession>A0A2S4L466</accession>
<protein>
    <submittedName>
        <fullName evidence="1">Uncharacterized protein</fullName>
    </submittedName>
</protein>
<evidence type="ECO:0000313" key="2">
    <source>
        <dbReference type="Proteomes" id="UP000237481"/>
    </source>
</evidence>